<keyword evidence="1 2" id="KW-0238">DNA-binding</keyword>
<dbReference type="PRINTS" id="PR00455">
    <property type="entry name" value="HTHTETR"/>
</dbReference>
<dbReference type="Proteomes" id="UP001611263">
    <property type="component" value="Unassembled WGS sequence"/>
</dbReference>
<reference evidence="4 5" key="1">
    <citation type="submission" date="2024-10" db="EMBL/GenBank/DDBJ databases">
        <title>The Natural Products Discovery Center: Release of the First 8490 Sequenced Strains for Exploring Actinobacteria Biosynthetic Diversity.</title>
        <authorList>
            <person name="Kalkreuter E."/>
            <person name="Kautsar S.A."/>
            <person name="Yang D."/>
            <person name="Bader C.D."/>
            <person name="Teijaro C.N."/>
            <person name="Fluegel L."/>
            <person name="Davis C.M."/>
            <person name="Simpson J.R."/>
            <person name="Lauterbach L."/>
            <person name="Steele A.D."/>
            <person name="Gui C."/>
            <person name="Meng S."/>
            <person name="Li G."/>
            <person name="Viehrig K."/>
            <person name="Ye F."/>
            <person name="Su P."/>
            <person name="Kiefer A.F."/>
            <person name="Nichols A."/>
            <person name="Cepeda A.J."/>
            <person name="Yan W."/>
            <person name="Fan B."/>
            <person name="Jiang Y."/>
            <person name="Adhikari A."/>
            <person name="Zheng C.-J."/>
            <person name="Schuster L."/>
            <person name="Cowan T.M."/>
            <person name="Smanski M.J."/>
            <person name="Chevrette M.G."/>
            <person name="De Carvalho L.P.S."/>
            <person name="Shen B."/>
        </authorList>
    </citation>
    <scope>NUCLEOTIDE SEQUENCE [LARGE SCALE GENOMIC DNA]</scope>
    <source>
        <strain evidence="4 5">NPDC020568</strain>
    </source>
</reference>
<dbReference type="RefSeq" id="WP_033243397.1">
    <property type="nucleotide sequence ID" value="NZ_JBIRUQ010000005.1"/>
</dbReference>
<feature type="DNA-binding region" description="H-T-H motif" evidence="2">
    <location>
        <begin position="34"/>
        <end position="53"/>
    </location>
</feature>
<evidence type="ECO:0000313" key="5">
    <source>
        <dbReference type="Proteomes" id="UP001611263"/>
    </source>
</evidence>
<dbReference type="Pfam" id="PF00440">
    <property type="entry name" value="TetR_N"/>
    <property type="match status" value="1"/>
</dbReference>
<evidence type="ECO:0000313" key="4">
    <source>
        <dbReference type="EMBL" id="MFI1463171.1"/>
    </source>
</evidence>
<dbReference type="InterPro" id="IPR001647">
    <property type="entry name" value="HTH_TetR"/>
</dbReference>
<evidence type="ECO:0000256" key="2">
    <source>
        <dbReference type="PROSITE-ProRule" id="PRU00335"/>
    </source>
</evidence>
<dbReference type="PROSITE" id="PS50977">
    <property type="entry name" value="HTH_TETR_2"/>
    <property type="match status" value="1"/>
</dbReference>
<dbReference type="GeneID" id="93506953"/>
<dbReference type="EMBL" id="JBIRUQ010000005">
    <property type="protein sequence ID" value="MFI1463171.1"/>
    <property type="molecule type" value="Genomic_DNA"/>
</dbReference>
<sequence>MTGTDPRPNRGEARAALLAAGRRLFAEQGYAATTTRQIAAEAYVSHALLRYHFGSKTGLRDAVDAELLGSFGRALADAREEGAEHGSLAEAGRAAALVFGADKERRRYLRRVLLDGDRRAAELLKRLADGAEREVERLLAHPGDISPEDRRWAALQTLFLILGPLLLEPALAQIWGEDLFEPAVLAERSAANQRLLRRGLLDGH</sequence>
<dbReference type="InterPro" id="IPR050109">
    <property type="entry name" value="HTH-type_TetR-like_transc_reg"/>
</dbReference>
<keyword evidence="5" id="KW-1185">Reference proteome</keyword>
<dbReference type="InterPro" id="IPR023772">
    <property type="entry name" value="DNA-bd_HTH_TetR-type_CS"/>
</dbReference>
<gene>
    <name evidence="4" type="ORF">ACH4WX_20840</name>
</gene>
<evidence type="ECO:0000256" key="1">
    <source>
        <dbReference type="ARBA" id="ARBA00023125"/>
    </source>
</evidence>
<dbReference type="InterPro" id="IPR009057">
    <property type="entry name" value="Homeodomain-like_sf"/>
</dbReference>
<protein>
    <submittedName>
        <fullName evidence="4">TetR/AcrR family transcriptional regulator</fullName>
    </submittedName>
</protein>
<dbReference type="SUPFAM" id="SSF46689">
    <property type="entry name" value="Homeodomain-like"/>
    <property type="match status" value="1"/>
</dbReference>
<dbReference type="PANTHER" id="PTHR30055:SF235">
    <property type="entry name" value="TRANSCRIPTIONAL REGULATORY PROTEIN"/>
    <property type="match status" value="1"/>
</dbReference>
<dbReference type="PROSITE" id="PS01081">
    <property type="entry name" value="HTH_TETR_1"/>
    <property type="match status" value="1"/>
</dbReference>
<dbReference type="Gene3D" id="1.10.357.10">
    <property type="entry name" value="Tetracycline Repressor, domain 2"/>
    <property type="match status" value="1"/>
</dbReference>
<organism evidence="4 5">
    <name type="scientific">Nocardia carnea</name>
    <dbReference type="NCBI Taxonomy" id="37328"/>
    <lineage>
        <taxon>Bacteria</taxon>
        <taxon>Bacillati</taxon>
        <taxon>Actinomycetota</taxon>
        <taxon>Actinomycetes</taxon>
        <taxon>Mycobacteriales</taxon>
        <taxon>Nocardiaceae</taxon>
        <taxon>Nocardia</taxon>
    </lineage>
</organism>
<proteinExistence type="predicted"/>
<dbReference type="PANTHER" id="PTHR30055">
    <property type="entry name" value="HTH-TYPE TRANSCRIPTIONAL REGULATOR RUTR"/>
    <property type="match status" value="1"/>
</dbReference>
<feature type="domain" description="HTH tetR-type" evidence="3">
    <location>
        <begin position="11"/>
        <end position="71"/>
    </location>
</feature>
<accession>A0ABW7TQ36</accession>
<name>A0ABW7TQ36_9NOCA</name>
<comment type="caution">
    <text evidence="4">The sequence shown here is derived from an EMBL/GenBank/DDBJ whole genome shotgun (WGS) entry which is preliminary data.</text>
</comment>
<evidence type="ECO:0000259" key="3">
    <source>
        <dbReference type="PROSITE" id="PS50977"/>
    </source>
</evidence>